<dbReference type="GO" id="GO:0006874">
    <property type="term" value="P:intracellular calcium ion homeostasis"/>
    <property type="evidence" value="ECO:0007669"/>
    <property type="project" value="TreeGrafter"/>
</dbReference>
<dbReference type="InterPro" id="IPR004837">
    <property type="entry name" value="NaCa_Exmemb"/>
</dbReference>
<feature type="transmembrane region" description="Helical" evidence="9">
    <location>
        <begin position="237"/>
        <end position="258"/>
    </location>
</feature>
<gene>
    <name evidence="11" type="ORF">LRAMOSA02813</name>
</gene>
<keyword evidence="4 9" id="KW-0812">Transmembrane</keyword>
<organism evidence="11">
    <name type="scientific">Lichtheimia ramosa</name>
    <dbReference type="NCBI Taxonomy" id="688394"/>
    <lineage>
        <taxon>Eukaryota</taxon>
        <taxon>Fungi</taxon>
        <taxon>Fungi incertae sedis</taxon>
        <taxon>Mucoromycota</taxon>
        <taxon>Mucoromycotina</taxon>
        <taxon>Mucoromycetes</taxon>
        <taxon>Mucorales</taxon>
        <taxon>Lichtheimiaceae</taxon>
        <taxon>Lichtheimia</taxon>
    </lineage>
</organism>
<dbReference type="PANTHER" id="PTHR31503">
    <property type="entry name" value="VACUOLAR CALCIUM ION TRANSPORTER"/>
    <property type="match status" value="1"/>
</dbReference>
<evidence type="ECO:0000256" key="7">
    <source>
        <dbReference type="ARBA" id="ARBA00023136"/>
    </source>
</evidence>
<dbReference type="Pfam" id="PF01699">
    <property type="entry name" value="Na_Ca_ex"/>
    <property type="match status" value="1"/>
</dbReference>
<feature type="region of interest" description="Disordered" evidence="8">
    <location>
        <begin position="50"/>
        <end position="79"/>
    </location>
</feature>
<evidence type="ECO:0000256" key="9">
    <source>
        <dbReference type="SAM" id="Phobius"/>
    </source>
</evidence>
<dbReference type="Gene3D" id="1.20.1420.30">
    <property type="entry name" value="NCX, central ion-binding region"/>
    <property type="match status" value="1"/>
</dbReference>
<dbReference type="AlphaFoldDB" id="A0A077WR99"/>
<dbReference type="GO" id="GO:0012505">
    <property type="term" value="C:endomembrane system"/>
    <property type="evidence" value="ECO:0007669"/>
    <property type="project" value="UniProtKB-SubCell"/>
</dbReference>
<proteinExistence type="inferred from homology"/>
<dbReference type="InterPro" id="IPR044880">
    <property type="entry name" value="NCX_ion-bd_dom_sf"/>
</dbReference>
<feature type="transmembrane region" description="Helical" evidence="9">
    <location>
        <begin position="133"/>
        <end position="151"/>
    </location>
</feature>
<reference evidence="11" key="1">
    <citation type="journal article" date="2014" name="Genome Announc.">
        <title>De novo whole-genome sequence and genome annotation of Lichtheimia ramosa.</title>
        <authorList>
            <person name="Linde J."/>
            <person name="Schwartze V."/>
            <person name="Binder U."/>
            <person name="Lass-Florl C."/>
            <person name="Voigt K."/>
            <person name="Horn F."/>
        </authorList>
    </citation>
    <scope>NUCLEOTIDE SEQUENCE</scope>
    <source>
        <strain evidence="11">JMRC FSU:6197</strain>
    </source>
</reference>
<comment type="subcellular location">
    <subcellularLocation>
        <location evidence="1">Endomembrane system</location>
        <topology evidence="1">Multi-pass membrane protein</topology>
    </subcellularLocation>
</comment>
<keyword evidence="6" id="KW-0406">Ion transport</keyword>
<dbReference type="PANTHER" id="PTHR31503:SF10">
    <property type="entry name" value="VNX1 PROTEIN"/>
    <property type="match status" value="1"/>
</dbReference>
<evidence type="ECO:0000256" key="1">
    <source>
        <dbReference type="ARBA" id="ARBA00004127"/>
    </source>
</evidence>
<keyword evidence="7 9" id="KW-0472">Membrane</keyword>
<dbReference type="InterPro" id="IPR004713">
    <property type="entry name" value="CaH_exchang"/>
</dbReference>
<keyword evidence="3" id="KW-0813">Transport</keyword>
<evidence type="ECO:0000259" key="10">
    <source>
        <dbReference type="Pfam" id="PF01699"/>
    </source>
</evidence>
<comment type="similarity">
    <text evidence="2">Belongs to the Ca(2+):cation antiporter (CaCA) (TC 2.A.19) family.</text>
</comment>
<evidence type="ECO:0000256" key="4">
    <source>
        <dbReference type="ARBA" id="ARBA00022692"/>
    </source>
</evidence>
<protein>
    <recommendedName>
        <fullName evidence="10">Sodium/calcium exchanger membrane region domain-containing protein</fullName>
    </recommendedName>
</protein>
<dbReference type="OrthoDB" id="16982at2759"/>
<evidence type="ECO:0000256" key="6">
    <source>
        <dbReference type="ARBA" id="ARBA00023065"/>
    </source>
</evidence>
<accession>A0A077WR99</accession>
<feature type="domain" description="Sodium/calcium exchanger membrane region" evidence="10">
    <location>
        <begin position="132"/>
        <end position="283"/>
    </location>
</feature>
<evidence type="ECO:0000256" key="8">
    <source>
        <dbReference type="SAM" id="MobiDB-lite"/>
    </source>
</evidence>
<feature type="transmembrane region" description="Helical" evidence="9">
    <location>
        <begin position="265"/>
        <end position="284"/>
    </location>
</feature>
<feature type="transmembrane region" description="Helical" evidence="9">
    <location>
        <begin position="203"/>
        <end position="225"/>
    </location>
</feature>
<keyword evidence="5 9" id="KW-1133">Transmembrane helix</keyword>
<name>A0A077WR99_9FUNG</name>
<dbReference type="GO" id="GO:0015369">
    <property type="term" value="F:calcium:proton antiporter activity"/>
    <property type="evidence" value="ECO:0007669"/>
    <property type="project" value="TreeGrafter"/>
</dbReference>
<evidence type="ECO:0000313" key="11">
    <source>
        <dbReference type="EMBL" id="CDS10136.1"/>
    </source>
</evidence>
<evidence type="ECO:0000256" key="5">
    <source>
        <dbReference type="ARBA" id="ARBA00022989"/>
    </source>
</evidence>
<dbReference type="EMBL" id="LK023335">
    <property type="protein sequence ID" value="CDS10136.1"/>
    <property type="molecule type" value="Genomic_DNA"/>
</dbReference>
<evidence type="ECO:0000256" key="2">
    <source>
        <dbReference type="ARBA" id="ARBA00008170"/>
    </source>
</evidence>
<feature type="transmembrane region" description="Helical" evidence="9">
    <location>
        <begin position="171"/>
        <end position="191"/>
    </location>
</feature>
<evidence type="ECO:0000256" key="3">
    <source>
        <dbReference type="ARBA" id="ARBA00022448"/>
    </source>
</evidence>
<dbReference type="GO" id="GO:0005774">
    <property type="term" value="C:vacuolar membrane"/>
    <property type="evidence" value="ECO:0007669"/>
    <property type="project" value="UniProtKB-ARBA"/>
</dbReference>
<sequence>MITAVKAYVIGIVFSLRTHVDMVWKKQSHHGSDQPLSYYQKLLPNHILSHTHQQHHHSSQHTHDPSTKASSQDPIAASASFTERPDVSHAINDSHHVLPTIVPATTYVHVKEPEEEEEAGGHDSPNWSRSKSFTILFACTVLYSIIAEVLVDTVDGVMENLTVDEKFLGLTLFALVPNITEFMNAISFALYGNIVLSMEIGSAYALQVCLLQIPAMVAFSLWYNWGKEELANYTFSLVFPRWDVICVIFSVFLLTYTYQEGRSNYFKGSILILTYCVLMAGFYFTPPYTEKSILVGLNPSA</sequence>